<evidence type="ECO:0000256" key="7">
    <source>
        <dbReference type="ARBA" id="ARBA00029853"/>
    </source>
</evidence>
<dbReference type="Gene3D" id="3.90.1150.10">
    <property type="entry name" value="Aspartate Aminotransferase, domain 1"/>
    <property type="match status" value="1"/>
</dbReference>
<evidence type="ECO:0000313" key="11">
    <source>
        <dbReference type="Proteomes" id="UP001374579"/>
    </source>
</evidence>
<dbReference type="PANTHER" id="PTHR11808:SF15">
    <property type="entry name" value="CYSTATHIONINE GAMMA-LYASE"/>
    <property type="match status" value="1"/>
</dbReference>
<dbReference type="EMBL" id="JBAMIC010000011">
    <property type="protein sequence ID" value="KAK7099801.1"/>
    <property type="molecule type" value="Genomic_DNA"/>
</dbReference>
<dbReference type="GO" id="GO:0005737">
    <property type="term" value="C:cytoplasm"/>
    <property type="evidence" value="ECO:0007669"/>
    <property type="project" value="TreeGrafter"/>
</dbReference>
<dbReference type="FunFam" id="3.40.640.10:FF:000009">
    <property type="entry name" value="Cystathionine gamma-synthase homolog"/>
    <property type="match status" value="1"/>
</dbReference>
<comment type="cofactor">
    <cofactor evidence="1 9">
        <name>pyridoxal 5'-phosphate</name>
        <dbReference type="ChEBI" id="CHEBI:597326"/>
    </cofactor>
</comment>
<comment type="similarity">
    <text evidence="3 9">Belongs to the trans-sulfuration enzymes family.</text>
</comment>
<proteinExistence type="inferred from homology"/>
<dbReference type="SUPFAM" id="SSF53383">
    <property type="entry name" value="PLP-dependent transferases"/>
    <property type="match status" value="1"/>
</dbReference>
<dbReference type="InterPro" id="IPR015422">
    <property type="entry name" value="PyrdxlP-dep_Trfase_small"/>
</dbReference>
<dbReference type="PANTHER" id="PTHR11808">
    <property type="entry name" value="TRANS-SULFURATION ENZYME FAMILY MEMBER"/>
    <property type="match status" value="1"/>
</dbReference>
<dbReference type="PROSITE" id="PS00868">
    <property type="entry name" value="CYS_MET_METAB_PP"/>
    <property type="match status" value="1"/>
</dbReference>
<evidence type="ECO:0000256" key="5">
    <source>
        <dbReference type="ARBA" id="ARBA00022898"/>
    </source>
</evidence>
<comment type="caution">
    <text evidence="10">The sequence shown here is derived from an EMBL/GenBank/DDBJ whole genome shotgun (WGS) entry which is preliminary data.</text>
</comment>
<evidence type="ECO:0000256" key="6">
    <source>
        <dbReference type="ARBA" id="ARBA00023192"/>
    </source>
</evidence>
<dbReference type="GO" id="GO:0019346">
    <property type="term" value="P:transsulfuration"/>
    <property type="evidence" value="ECO:0007669"/>
    <property type="project" value="InterPro"/>
</dbReference>
<feature type="modified residue" description="N6-(pyridoxal phosphate)lysine" evidence="8">
    <location>
        <position position="214"/>
    </location>
</feature>
<dbReference type="InterPro" id="IPR015424">
    <property type="entry name" value="PyrdxlP-dep_Trfase"/>
</dbReference>
<comment type="pathway">
    <text evidence="2">Amino-acid biosynthesis; L-cysteine biosynthesis; L-cysteine from L-homocysteine and L-serine: step 2/2.</text>
</comment>
<dbReference type="InterPro" id="IPR054542">
    <property type="entry name" value="Cys_met_metab_PP"/>
</dbReference>
<dbReference type="GO" id="GO:0030170">
    <property type="term" value="F:pyridoxal phosphate binding"/>
    <property type="evidence" value="ECO:0007669"/>
    <property type="project" value="InterPro"/>
</dbReference>
<dbReference type="CDD" id="cd00614">
    <property type="entry name" value="CGS_like"/>
    <property type="match status" value="1"/>
</dbReference>
<dbReference type="PIRSF" id="PIRSF001434">
    <property type="entry name" value="CGS"/>
    <property type="match status" value="1"/>
</dbReference>
<keyword evidence="6" id="KW-0028">Amino-acid biosynthesis</keyword>
<gene>
    <name evidence="10" type="ORF">V1264_022853</name>
</gene>
<evidence type="ECO:0000256" key="8">
    <source>
        <dbReference type="PIRSR" id="PIRSR001434-2"/>
    </source>
</evidence>
<keyword evidence="5 8" id="KW-0663">Pyridoxal phosphate</keyword>
<evidence type="ECO:0000256" key="2">
    <source>
        <dbReference type="ARBA" id="ARBA00005038"/>
    </source>
</evidence>
<sequence>MATSADKKQEVGEGETLGLATLACHAGSDPRRWTSRDVIPPISMATTFLLDDPSDRSGFLYTRVGNPTRRSLEECLAAVEGARYAFCFSSGLAALLNTTYLLRAHDHIVCSADVYGGTYRFLKNCAARMALDTTNVDCTDVGKFQKAFLPNTKMVWLETVSNPTMKVLDLKALVSVSRQRAPHAIIIVDNTFLTPYLHKPLECGVDVVMHSLTKYINGHSDVLMGSLALNDPKLADELRKLQNYMGAVPSPFDCFLTNRGLRTLEVRMLRHGDSALQVARALESNPRVERVLHPGLPSHPQHKLAIELLTKGFCGVFSCYVNGTAQQTKDFMNNVKIFALAFSLGGHESLIELPREMTHSAMTEEERQAIGITDTLVRISIGLEDPRDLIRDLEQALLLAIPNPKD</sequence>
<dbReference type="Proteomes" id="UP001374579">
    <property type="component" value="Unassembled WGS sequence"/>
</dbReference>
<evidence type="ECO:0000256" key="3">
    <source>
        <dbReference type="ARBA" id="ARBA00009077"/>
    </source>
</evidence>
<name>A0AAN9B740_9CAEN</name>
<keyword evidence="6" id="KW-0198">Cysteine biosynthesis</keyword>
<dbReference type="GO" id="GO:0019343">
    <property type="term" value="P:cysteine biosynthetic process via cystathionine"/>
    <property type="evidence" value="ECO:0007669"/>
    <property type="project" value="TreeGrafter"/>
</dbReference>
<dbReference type="Pfam" id="PF01053">
    <property type="entry name" value="Cys_Met_Meta_PP"/>
    <property type="match status" value="1"/>
</dbReference>
<protein>
    <recommendedName>
        <fullName evidence="4">cystathionine gamma-lyase</fullName>
        <ecNumber evidence="4">4.4.1.1</ecNumber>
    </recommendedName>
    <alternativeName>
        <fullName evidence="7">Gamma-cystathionase</fullName>
    </alternativeName>
</protein>
<keyword evidence="11" id="KW-1185">Reference proteome</keyword>
<dbReference type="InterPro" id="IPR000277">
    <property type="entry name" value="Cys/Met-Metab_PyrdxlP-dep_enz"/>
</dbReference>
<evidence type="ECO:0000313" key="10">
    <source>
        <dbReference type="EMBL" id="KAK7099801.1"/>
    </source>
</evidence>
<reference evidence="10 11" key="1">
    <citation type="submission" date="2024-02" db="EMBL/GenBank/DDBJ databases">
        <title>Chromosome-scale genome assembly of the rough periwinkle Littorina saxatilis.</title>
        <authorList>
            <person name="De Jode A."/>
            <person name="Faria R."/>
            <person name="Formenti G."/>
            <person name="Sims Y."/>
            <person name="Smith T.P."/>
            <person name="Tracey A."/>
            <person name="Wood J.M.D."/>
            <person name="Zagrodzka Z.B."/>
            <person name="Johannesson K."/>
            <person name="Butlin R.K."/>
            <person name="Leder E.H."/>
        </authorList>
    </citation>
    <scope>NUCLEOTIDE SEQUENCE [LARGE SCALE GENOMIC DNA]</scope>
    <source>
        <strain evidence="10">Snail1</strain>
        <tissue evidence="10">Muscle</tissue>
    </source>
</reference>
<dbReference type="Gene3D" id="3.40.640.10">
    <property type="entry name" value="Type I PLP-dependent aspartate aminotransferase-like (Major domain)"/>
    <property type="match status" value="1"/>
</dbReference>
<dbReference type="InterPro" id="IPR015421">
    <property type="entry name" value="PyrdxlP-dep_Trfase_major"/>
</dbReference>
<dbReference type="AlphaFoldDB" id="A0AAN9B740"/>
<evidence type="ECO:0000256" key="9">
    <source>
        <dbReference type="RuleBase" id="RU362118"/>
    </source>
</evidence>
<dbReference type="GO" id="GO:0004123">
    <property type="term" value="F:cystathionine gamma-lyase activity"/>
    <property type="evidence" value="ECO:0007669"/>
    <property type="project" value="TreeGrafter"/>
</dbReference>
<evidence type="ECO:0000256" key="1">
    <source>
        <dbReference type="ARBA" id="ARBA00001933"/>
    </source>
</evidence>
<dbReference type="EC" id="4.4.1.1" evidence="4"/>
<evidence type="ECO:0000256" key="4">
    <source>
        <dbReference type="ARBA" id="ARBA00012085"/>
    </source>
</evidence>
<accession>A0AAN9B740</accession>
<organism evidence="10 11">
    <name type="scientific">Littorina saxatilis</name>
    <dbReference type="NCBI Taxonomy" id="31220"/>
    <lineage>
        <taxon>Eukaryota</taxon>
        <taxon>Metazoa</taxon>
        <taxon>Spiralia</taxon>
        <taxon>Lophotrochozoa</taxon>
        <taxon>Mollusca</taxon>
        <taxon>Gastropoda</taxon>
        <taxon>Caenogastropoda</taxon>
        <taxon>Littorinimorpha</taxon>
        <taxon>Littorinoidea</taxon>
        <taxon>Littorinidae</taxon>
        <taxon>Littorina</taxon>
    </lineage>
</organism>